<dbReference type="FunFam" id="3.40.390.10:FF:000001">
    <property type="entry name" value="A disintegrin and metalloproteinase with thrombospondin motifs 1"/>
    <property type="match status" value="1"/>
</dbReference>
<dbReference type="Pfam" id="PF05986">
    <property type="entry name" value="ADAMTS_spacer1"/>
    <property type="match status" value="1"/>
</dbReference>
<dbReference type="InterPro" id="IPR010294">
    <property type="entry name" value="ADAMTS_spacer1"/>
</dbReference>
<dbReference type="InterPro" id="IPR000884">
    <property type="entry name" value="TSP1_rpt"/>
</dbReference>
<dbReference type="GO" id="GO:0004222">
    <property type="term" value="F:metalloendopeptidase activity"/>
    <property type="evidence" value="ECO:0007669"/>
    <property type="project" value="InterPro"/>
</dbReference>
<evidence type="ECO:0000259" key="19">
    <source>
        <dbReference type="PROSITE" id="PS50900"/>
    </source>
</evidence>
<feature type="binding site" evidence="14">
    <location>
        <position position="273"/>
    </location>
    <ligand>
        <name>Ca(2+)</name>
        <dbReference type="ChEBI" id="CHEBI:29108"/>
        <label>2</label>
    </ligand>
</feature>
<feature type="disulfide bond" evidence="15">
    <location>
        <begin position="596"/>
        <end position="632"/>
    </location>
</feature>
<evidence type="ECO:0000256" key="6">
    <source>
        <dbReference type="ARBA" id="ARBA00022729"/>
    </source>
</evidence>
<dbReference type="InterPro" id="IPR041645">
    <property type="entry name" value="ADAMTS_CR_2"/>
</dbReference>
<dbReference type="InterPro" id="IPR001590">
    <property type="entry name" value="Peptidase_M12B"/>
</dbReference>
<feature type="disulfide bond" evidence="15">
    <location>
        <begin position="532"/>
        <end position="568"/>
    </location>
</feature>
<keyword evidence="3" id="KW-0272">Extracellular matrix</keyword>
<keyword evidence="7" id="KW-0677">Repeat</keyword>
<dbReference type="GO" id="GO:0031012">
    <property type="term" value="C:extracellular matrix"/>
    <property type="evidence" value="ECO:0007669"/>
    <property type="project" value="TreeGrafter"/>
</dbReference>
<dbReference type="Gene3D" id="3.40.390.10">
    <property type="entry name" value="Collagenase (Catalytic Domain)"/>
    <property type="match status" value="1"/>
</dbReference>
<feature type="compositionally biased region" description="Basic residues" evidence="17">
    <location>
        <begin position="59"/>
        <end position="72"/>
    </location>
</feature>
<keyword evidence="4" id="KW-0645">Protease</keyword>
<dbReference type="PROSITE" id="PS50215">
    <property type="entry name" value="ADAM_MEPRO"/>
    <property type="match status" value="1"/>
</dbReference>
<feature type="active site" evidence="13 16">
    <location>
        <position position="430"/>
    </location>
</feature>
<evidence type="ECO:0000256" key="7">
    <source>
        <dbReference type="ARBA" id="ARBA00022737"/>
    </source>
</evidence>
<feature type="compositionally biased region" description="Basic and acidic residues" evidence="17">
    <location>
        <begin position="100"/>
        <end position="110"/>
    </location>
</feature>
<feature type="binding site" evidence="14">
    <location>
        <position position="273"/>
    </location>
    <ligand>
        <name>Ca(2+)</name>
        <dbReference type="ChEBI" id="CHEBI:29108"/>
        <label>1</label>
    </ligand>
</feature>
<feature type="disulfide bond" evidence="15">
    <location>
        <begin position="600"/>
        <end position="635"/>
    </location>
</feature>
<evidence type="ECO:0000256" key="16">
    <source>
        <dbReference type="PROSITE-ProRule" id="PRU00276"/>
    </source>
</evidence>
<dbReference type="InterPro" id="IPR036383">
    <property type="entry name" value="TSP1_rpt_sf"/>
</dbReference>
<evidence type="ECO:0000256" key="11">
    <source>
        <dbReference type="ARBA" id="ARBA00023157"/>
    </source>
</evidence>
<feature type="compositionally biased region" description="Polar residues" evidence="17">
    <location>
        <begin position="84"/>
        <end position="99"/>
    </location>
</feature>
<dbReference type="Pfam" id="PF17771">
    <property type="entry name" value="ADAMTS_CR_2"/>
    <property type="match status" value="1"/>
</dbReference>
<feature type="disulfide bond" evidence="15">
    <location>
        <begin position="515"/>
        <end position="537"/>
    </location>
</feature>
<dbReference type="InterPro" id="IPR045371">
    <property type="entry name" value="ADAMTS_CR_3"/>
</dbReference>
<dbReference type="GO" id="GO:0006508">
    <property type="term" value="P:proteolysis"/>
    <property type="evidence" value="ECO:0007669"/>
    <property type="project" value="UniProtKB-KW"/>
</dbReference>
<dbReference type="PRINTS" id="PR01857">
    <property type="entry name" value="ADAMTSFAMILY"/>
</dbReference>
<evidence type="ECO:0000256" key="12">
    <source>
        <dbReference type="ARBA" id="ARBA00023180"/>
    </source>
</evidence>
<dbReference type="Gene3D" id="2.60.120.830">
    <property type="match status" value="1"/>
</dbReference>
<feature type="binding site" evidence="14">
    <location>
        <position position="489"/>
    </location>
    <ligand>
        <name>Ca(2+)</name>
        <dbReference type="ChEBI" id="CHEBI:29108"/>
        <label>1</label>
    </ligand>
</feature>
<dbReference type="PANTHER" id="PTHR13723">
    <property type="entry name" value="ADAMTS A DISINTEGRIN AND METALLOPROTEASE WITH THROMBOSPONDIN MOTIFS PROTEASE"/>
    <property type="match status" value="1"/>
</dbReference>
<dbReference type="Pfam" id="PF01562">
    <property type="entry name" value="Pep_M12B_propep"/>
    <property type="match status" value="1"/>
</dbReference>
<dbReference type="AlphaFoldDB" id="A0A3S1A1B8"/>
<keyword evidence="21" id="KW-1185">Reference proteome</keyword>
<feature type="disulfide bond" evidence="15">
    <location>
        <begin position="446"/>
        <end position="473"/>
    </location>
</feature>
<dbReference type="Gene3D" id="2.20.100.10">
    <property type="entry name" value="Thrombospondin type-1 (TSP1) repeat"/>
    <property type="match status" value="5"/>
</dbReference>
<feature type="binding site" evidence="14 16">
    <location>
        <position position="429"/>
    </location>
    <ligand>
        <name>Zn(2+)</name>
        <dbReference type="ChEBI" id="CHEBI:29105"/>
        <note>catalytic</note>
    </ligand>
</feature>
<dbReference type="Proteomes" id="UP000271974">
    <property type="component" value="Unassembled WGS sequence"/>
</dbReference>
<keyword evidence="8" id="KW-0378">Hydrolase</keyword>
<feature type="binding site" evidence="14 16">
    <location>
        <position position="439"/>
    </location>
    <ligand>
        <name>Zn(2+)</name>
        <dbReference type="ChEBI" id="CHEBI:29105"/>
        <note>catalytic</note>
    </ligand>
</feature>
<evidence type="ECO:0000256" key="17">
    <source>
        <dbReference type="SAM" id="MobiDB-lite"/>
    </source>
</evidence>
<name>A0A3S1A1B8_ELYCH</name>
<dbReference type="InterPro" id="IPR013273">
    <property type="entry name" value="ADAMTS/ADAMTS-like"/>
</dbReference>
<dbReference type="InterPro" id="IPR024079">
    <property type="entry name" value="MetalloPept_cat_dom_sf"/>
</dbReference>
<feature type="binding site" description="in inhibited form" evidence="14">
    <location>
        <position position="241"/>
    </location>
    <ligand>
        <name>Zn(2+)</name>
        <dbReference type="ChEBI" id="CHEBI:29105"/>
        <note>catalytic</note>
    </ligand>
</feature>
<feature type="domain" description="Peptidase M12B" evidence="18">
    <location>
        <begin position="270"/>
        <end position="494"/>
    </location>
</feature>
<comment type="caution">
    <text evidence="16">Lacks conserved residue(s) required for the propagation of feature annotation.</text>
</comment>
<dbReference type="PROSITE" id="PS50092">
    <property type="entry name" value="TSP1"/>
    <property type="match status" value="5"/>
</dbReference>
<dbReference type="SUPFAM" id="SSF55486">
    <property type="entry name" value="Metalloproteases ('zincins'), catalytic domain"/>
    <property type="match status" value="1"/>
</dbReference>
<evidence type="ECO:0000259" key="18">
    <source>
        <dbReference type="PROSITE" id="PS50215"/>
    </source>
</evidence>
<dbReference type="PROSITE" id="PS50900">
    <property type="entry name" value="PLAC"/>
    <property type="match status" value="1"/>
</dbReference>
<feature type="disulfide bond" evidence="15">
    <location>
        <begin position="611"/>
        <end position="623"/>
    </location>
</feature>
<comment type="cofactor">
    <cofactor evidence="14">
        <name>Zn(2+)</name>
        <dbReference type="ChEBI" id="CHEBI:29105"/>
    </cofactor>
    <text evidence="14">Binds 1 zinc ion per subunit.</text>
</comment>
<dbReference type="FunFam" id="2.20.100.10:FF:000005">
    <property type="entry name" value="ADAM metallopeptidase with thrombospondin type 1 motif 9"/>
    <property type="match status" value="1"/>
</dbReference>
<keyword evidence="12" id="KW-0325">Glycoprotein</keyword>
<proteinExistence type="predicted"/>
<evidence type="ECO:0000256" key="3">
    <source>
        <dbReference type="ARBA" id="ARBA00022530"/>
    </source>
</evidence>
<feature type="binding site" evidence="14 16">
    <location>
        <position position="433"/>
    </location>
    <ligand>
        <name>Zn(2+)</name>
        <dbReference type="ChEBI" id="CHEBI:29105"/>
        <note>catalytic</note>
    </ligand>
</feature>
<dbReference type="InterPro" id="IPR010909">
    <property type="entry name" value="PLAC"/>
</dbReference>
<keyword evidence="11 15" id="KW-1015">Disulfide bond</keyword>
<feature type="region of interest" description="Disordered" evidence="17">
    <location>
        <begin position="59"/>
        <end position="111"/>
    </location>
</feature>
<dbReference type="Pfam" id="PF19236">
    <property type="entry name" value="ADAMTS_CR_3"/>
    <property type="match status" value="1"/>
</dbReference>
<feature type="domain" description="PLAC" evidence="19">
    <location>
        <begin position="1113"/>
        <end position="1152"/>
    </location>
</feature>
<dbReference type="FunFam" id="2.60.120.830:FF:000001">
    <property type="entry name" value="A disintegrin and metalloproteinase with thrombospondin motifs 1"/>
    <property type="match status" value="1"/>
</dbReference>
<feature type="disulfide bond" evidence="15">
    <location>
        <begin position="354"/>
        <end position="413"/>
    </location>
</feature>
<keyword evidence="2" id="KW-0964">Secreted</keyword>
<dbReference type="STRING" id="188477.A0A3S1A1B8"/>
<sequence>MGKRTLTHTSHVRSGPCSINTDAAYDLLSQLHHFETVIPQLVDERGDFLSYHVSHSGVLRHHHHEHRARTKRRANDFEKKHSSKNSPTSDQETAANGTSKTEHPNVHLDGSDQAGRSSVFYKLRAYGKEFHFNLSLNTQLLSKDFAVEEWGDDDAEQGSGRPTMRSDEIWGCHYTGFTLDLGTSDAAISNCNGLHGIFSTDTDDFFVEPLWNHTNVVGIEGHPHVVYSMASLKLGDISTHCGVKGTVYFSKFHLHRWSKRRMKRSVSVARHVETMVVVDKKMRDYHHNMEHEGTNTAALTAYILTIMNIVAKLFHNPTIGNEINIIITRLVVLNSEKVSVQLNYHADKSLDNFCKWQYLLQHTKPNSSESPYQHDNAILMTRFVYDICTYKNSPCGTLGLAPVDSICDKHRSCSINQDIGLASAFTIAHEIGHNFGMHHDGAGNQCGRPGGGPARIMAARLTKDTSPFYWSSCSRRYITDFLDAGKGWCLNNVPLKREVYPRDLPGDTHDINAQCRLQFGPDSTVCTLDETCKALWCMDKGNSSCSTNSVPAAEGTECLISKHKHGWCFRGECRNPKYEAVTVHGSWGDWGSWAQCTRTCEGGVSISERECDNPQNKNSGQLCDVPLKQRPCSPCPAGEPSFRQVQCSEHDKTAFRGKYYKWVPYSGEQVRPCSLVCMADGYNFYTERSPKVKDGTKCFFDKPHVCINGKCHFVGCDGYLGSTVKEDECRVCGGDNSTCKTISGLFDKPLPKGAYQEIVKIPKGAMHVKVKEARFSRNYLALKDTGDKYFINGKWTIDWPRKFPIANTVFHYKLVENEPESMVALGPTGEDLVVMMLLQEENLGIEYQYNLPVNGSDAAQHDISLYVWSHLVWSACSKSCSRGMSTSRAHCVLKADGRTVDEKYCTRQPKPTDLVKYCNEDPCPPRWLVGQWSDCSKSCGEGGHRSRKVACVQLMGASEPDQSDAVNSSRLVVDAEDCSGEKPATERACRLVDCPPEWHTFEWSQCSPACGPGARTRRVFCMTSDARRYLEERMCRAQDKPDDRQACKNRDCPPPMWRKGDWSQCSVSCGQGIQKRQVKCQTYDDQQCDQAQRPASQQACSVECEHSHRQALTNASCEDRLRVAYCPLVLKFGYCRRTYFQTMCCKTCTEQLSTARRRMRRRERRFQSQAS</sequence>
<dbReference type="Pfam" id="PF00090">
    <property type="entry name" value="TSP_1"/>
    <property type="match status" value="1"/>
</dbReference>
<dbReference type="CDD" id="cd04273">
    <property type="entry name" value="ZnMc_ADAMTS_like"/>
    <property type="match status" value="1"/>
</dbReference>
<protein>
    <recommendedName>
        <fullName evidence="22">Peptidase M12B domain-containing protein</fullName>
    </recommendedName>
</protein>
<evidence type="ECO:0000256" key="9">
    <source>
        <dbReference type="ARBA" id="ARBA00022833"/>
    </source>
</evidence>
<evidence type="ECO:0000256" key="13">
    <source>
        <dbReference type="PIRSR" id="PIRSR613273-1"/>
    </source>
</evidence>
<dbReference type="GO" id="GO:0030198">
    <property type="term" value="P:extracellular matrix organization"/>
    <property type="evidence" value="ECO:0007669"/>
    <property type="project" value="InterPro"/>
</dbReference>
<dbReference type="Gene3D" id="3.40.1620.60">
    <property type="match status" value="1"/>
</dbReference>
<gene>
    <name evidence="20" type="ORF">EGW08_000868</name>
</gene>
<dbReference type="Pfam" id="PF08686">
    <property type="entry name" value="PLAC"/>
    <property type="match status" value="1"/>
</dbReference>
<accession>A0A3S1A1B8</accession>
<evidence type="ECO:0000256" key="14">
    <source>
        <dbReference type="PIRSR" id="PIRSR613273-2"/>
    </source>
</evidence>
<evidence type="ECO:0000256" key="8">
    <source>
        <dbReference type="ARBA" id="ARBA00022801"/>
    </source>
</evidence>
<comment type="caution">
    <text evidence="20">The sequence shown here is derived from an EMBL/GenBank/DDBJ whole genome shotgun (WGS) entry which is preliminary data.</text>
</comment>
<dbReference type="GO" id="GO:0046872">
    <property type="term" value="F:metal ion binding"/>
    <property type="evidence" value="ECO:0007669"/>
    <property type="project" value="UniProtKB-KW"/>
</dbReference>
<keyword evidence="10" id="KW-0482">Metalloprotease</keyword>
<evidence type="ECO:0000313" key="20">
    <source>
        <dbReference type="EMBL" id="RUS91351.1"/>
    </source>
</evidence>
<evidence type="ECO:0000256" key="4">
    <source>
        <dbReference type="ARBA" id="ARBA00022670"/>
    </source>
</evidence>
<feature type="binding site" evidence="14">
    <location>
        <position position="375"/>
    </location>
    <ligand>
        <name>Ca(2+)</name>
        <dbReference type="ChEBI" id="CHEBI:29108"/>
        <label>1</label>
    </ligand>
</feature>
<evidence type="ECO:0008006" key="22">
    <source>
        <dbReference type="Google" id="ProtNLM"/>
    </source>
</evidence>
<feature type="disulfide bond" evidence="15">
    <location>
        <begin position="388"/>
        <end position="395"/>
    </location>
</feature>
<keyword evidence="5 14" id="KW-0479">Metal-binding</keyword>
<evidence type="ECO:0000256" key="1">
    <source>
        <dbReference type="ARBA" id="ARBA00004498"/>
    </source>
</evidence>
<feature type="disulfide bond" evidence="15">
    <location>
        <begin position="407"/>
        <end position="489"/>
    </location>
</feature>
<dbReference type="SUPFAM" id="SSF82895">
    <property type="entry name" value="TSP-1 type 1 repeat"/>
    <property type="match status" value="5"/>
</dbReference>
<dbReference type="EMBL" id="RQTK01000013">
    <property type="protein sequence ID" value="RUS91351.1"/>
    <property type="molecule type" value="Genomic_DNA"/>
</dbReference>
<dbReference type="PANTHER" id="PTHR13723:SF311">
    <property type="entry name" value="ADAM CYSTEINE-RICH DOMAIN-CONTAINING PROTEIN"/>
    <property type="match status" value="1"/>
</dbReference>
<comment type="subcellular location">
    <subcellularLocation>
        <location evidence="1">Secreted</location>
        <location evidence="1">Extracellular space</location>
        <location evidence="1">Extracellular matrix</location>
    </subcellularLocation>
</comment>
<dbReference type="Pfam" id="PF19030">
    <property type="entry name" value="TSP1_ADAMTS"/>
    <property type="match status" value="4"/>
</dbReference>
<feature type="disulfide bond" evidence="15">
    <location>
        <begin position="526"/>
        <end position="545"/>
    </location>
</feature>
<reference evidence="20 21" key="1">
    <citation type="submission" date="2019-01" db="EMBL/GenBank/DDBJ databases">
        <title>A draft genome assembly of the solar-powered sea slug Elysia chlorotica.</title>
        <authorList>
            <person name="Cai H."/>
            <person name="Li Q."/>
            <person name="Fang X."/>
            <person name="Li J."/>
            <person name="Curtis N.E."/>
            <person name="Altenburger A."/>
            <person name="Shibata T."/>
            <person name="Feng M."/>
            <person name="Maeda T."/>
            <person name="Schwartz J.A."/>
            <person name="Shigenobu S."/>
            <person name="Lundholm N."/>
            <person name="Nishiyama T."/>
            <person name="Yang H."/>
            <person name="Hasebe M."/>
            <person name="Li S."/>
            <person name="Pierce S.K."/>
            <person name="Wang J."/>
        </authorList>
    </citation>
    <scope>NUCLEOTIDE SEQUENCE [LARGE SCALE GENOMIC DNA]</scope>
    <source>
        <strain evidence="20">EC2010</strain>
        <tissue evidence="20">Whole organism of an adult</tissue>
    </source>
</reference>
<evidence type="ECO:0000313" key="21">
    <source>
        <dbReference type="Proteomes" id="UP000271974"/>
    </source>
</evidence>
<dbReference type="SMART" id="SM00209">
    <property type="entry name" value="TSP1"/>
    <property type="match status" value="5"/>
</dbReference>
<dbReference type="Pfam" id="PF01421">
    <property type="entry name" value="Reprolysin"/>
    <property type="match status" value="1"/>
</dbReference>
<keyword evidence="14" id="KW-0106">Calcium</keyword>
<dbReference type="InterPro" id="IPR002870">
    <property type="entry name" value="Peptidase_M12B_N"/>
</dbReference>
<dbReference type="OrthoDB" id="10035764at2759"/>
<evidence type="ECO:0000256" key="10">
    <source>
        <dbReference type="ARBA" id="ARBA00023049"/>
    </source>
</evidence>
<keyword evidence="9 14" id="KW-0862">Zinc</keyword>
<evidence type="ECO:0000256" key="2">
    <source>
        <dbReference type="ARBA" id="ARBA00022525"/>
    </source>
</evidence>
<dbReference type="InterPro" id="IPR050439">
    <property type="entry name" value="ADAMTS_ADAMTS-like"/>
</dbReference>
<feature type="disulfide bond" evidence="15">
    <location>
        <begin position="558"/>
        <end position="573"/>
    </location>
</feature>
<organism evidence="20 21">
    <name type="scientific">Elysia chlorotica</name>
    <name type="common">Eastern emerald elysia</name>
    <name type="synonym">Sea slug</name>
    <dbReference type="NCBI Taxonomy" id="188477"/>
    <lineage>
        <taxon>Eukaryota</taxon>
        <taxon>Metazoa</taxon>
        <taxon>Spiralia</taxon>
        <taxon>Lophotrochozoa</taxon>
        <taxon>Mollusca</taxon>
        <taxon>Gastropoda</taxon>
        <taxon>Heterobranchia</taxon>
        <taxon>Euthyneura</taxon>
        <taxon>Panpulmonata</taxon>
        <taxon>Sacoglossa</taxon>
        <taxon>Placobranchoidea</taxon>
        <taxon>Plakobranchidae</taxon>
        <taxon>Elysia</taxon>
    </lineage>
</organism>
<keyword evidence="6" id="KW-0732">Signal</keyword>
<evidence type="ECO:0000256" key="15">
    <source>
        <dbReference type="PIRSR" id="PIRSR613273-3"/>
    </source>
</evidence>
<evidence type="ECO:0000256" key="5">
    <source>
        <dbReference type="ARBA" id="ARBA00022723"/>
    </source>
</evidence>